<dbReference type="Proteomes" id="UP000238348">
    <property type="component" value="Chromosome"/>
</dbReference>
<evidence type="ECO:0000256" key="2">
    <source>
        <dbReference type="ARBA" id="ARBA00022747"/>
    </source>
</evidence>
<dbReference type="Pfam" id="PF01420">
    <property type="entry name" value="Methylase_S"/>
    <property type="match status" value="1"/>
</dbReference>
<keyword evidence="2" id="KW-0680">Restriction system</keyword>
<dbReference type="InterPro" id="IPR044946">
    <property type="entry name" value="Restrct_endonuc_typeI_TRD_sf"/>
</dbReference>
<gene>
    <name evidence="5" type="ORF">SOCE26_036740</name>
</gene>
<dbReference type="CDD" id="cd17256">
    <property type="entry name" value="RMtype1_S_EcoJA65PI-TRD1-CR1_like"/>
    <property type="match status" value="1"/>
</dbReference>
<sequence length="384" mass="42827">MVRVADVVGGTLNREALKCIAPDVEAAYSRSRLYGDEVLLACVGSIGTVALAHQDLAGCNIARAVARIRCGPKLERRFLQWYLRTAGPQRYFLKETRTVAQPTLNIRQIEALQIPVPSLNEQRHIADILDKADAVRRKRKEAIALTQELLRSAFLEMFGDPVTNPKGWPEQPFGTLVRETQLGLVRAATEQSPDKQYPYIRMNAIRADGQLDLTTTTRVDATPSELKVARLMPGDFLFNTRNSEELVGKSAVFHDDGTYLFNNNIMRVRFTSGVRPDYVWAYFQSARGIRELAARKSGTTSVFAVYYKSLTTLPVLVPPSAEQDRYAALCERARHLRAAQLRYADVSDALCQSLMQRAFRGELNRGVVSKATQLLMFSDAGIGG</sequence>
<proteinExistence type="inferred from homology"/>
<dbReference type="InterPro" id="IPR000055">
    <property type="entry name" value="Restrct_endonuc_typeI_TRD"/>
</dbReference>
<name>A0A2L0ESI3_SORCE</name>
<dbReference type="EMBL" id="CP012673">
    <property type="protein sequence ID" value="AUX42245.1"/>
    <property type="molecule type" value="Genomic_DNA"/>
</dbReference>
<keyword evidence="3" id="KW-0238">DNA-binding</keyword>
<evidence type="ECO:0000256" key="1">
    <source>
        <dbReference type="ARBA" id="ARBA00010923"/>
    </source>
</evidence>
<organism evidence="5 6">
    <name type="scientific">Sorangium cellulosum</name>
    <name type="common">Polyangium cellulosum</name>
    <dbReference type="NCBI Taxonomy" id="56"/>
    <lineage>
        <taxon>Bacteria</taxon>
        <taxon>Pseudomonadati</taxon>
        <taxon>Myxococcota</taxon>
        <taxon>Polyangia</taxon>
        <taxon>Polyangiales</taxon>
        <taxon>Polyangiaceae</taxon>
        <taxon>Sorangium</taxon>
    </lineage>
</organism>
<protein>
    <recommendedName>
        <fullName evidence="4">Type I restriction modification DNA specificity domain-containing protein</fullName>
    </recommendedName>
</protein>
<dbReference type="REBASE" id="232800">
    <property type="entry name" value="S.Sce26ORF36730P"/>
</dbReference>
<evidence type="ECO:0000313" key="6">
    <source>
        <dbReference type="Proteomes" id="UP000238348"/>
    </source>
</evidence>
<reference evidence="5 6" key="1">
    <citation type="submission" date="2015-09" db="EMBL/GenBank/DDBJ databases">
        <title>Sorangium comparison.</title>
        <authorList>
            <person name="Zaburannyi N."/>
            <person name="Bunk B."/>
            <person name="Overmann J."/>
            <person name="Mueller R."/>
        </authorList>
    </citation>
    <scope>NUCLEOTIDE SEQUENCE [LARGE SCALE GENOMIC DNA]</scope>
    <source>
        <strain evidence="5 6">So ce26</strain>
    </source>
</reference>
<evidence type="ECO:0000313" key="5">
    <source>
        <dbReference type="EMBL" id="AUX42245.1"/>
    </source>
</evidence>
<dbReference type="PANTHER" id="PTHR30408:SF12">
    <property type="entry name" value="TYPE I RESTRICTION ENZYME MJAVIII SPECIFICITY SUBUNIT"/>
    <property type="match status" value="1"/>
</dbReference>
<feature type="domain" description="Type I restriction modification DNA specificity" evidence="4">
    <location>
        <begin position="33"/>
        <end position="141"/>
    </location>
</feature>
<dbReference type="GO" id="GO:0009307">
    <property type="term" value="P:DNA restriction-modification system"/>
    <property type="evidence" value="ECO:0007669"/>
    <property type="project" value="UniProtKB-KW"/>
</dbReference>
<dbReference type="AlphaFoldDB" id="A0A2L0ESI3"/>
<dbReference type="PANTHER" id="PTHR30408">
    <property type="entry name" value="TYPE-1 RESTRICTION ENZYME ECOKI SPECIFICITY PROTEIN"/>
    <property type="match status" value="1"/>
</dbReference>
<dbReference type="GO" id="GO:0003677">
    <property type="term" value="F:DNA binding"/>
    <property type="evidence" value="ECO:0007669"/>
    <property type="project" value="UniProtKB-KW"/>
</dbReference>
<dbReference type="Gene3D" id="3.90.220.20">
    <property type="entry name" value="DNA methylase specificity domains"/>
    <property type="match status" value="2"/>
</dbReference>
<dbReference type="InterPro" id="IPR052021">
    <property type="entry name" value="Type-I_RS_S_subunit"/>
</dbReference>
<evidence type="ECO:0000259" key="4">
    <source>
        <dbReference type="Pfam" id="PF01420"/>
    </source>
</evidence>
<accession>A0A2L0ESI3</accession>
<evidence type="ECO:0000256" key="3">
    <source>
        <dbReference type="ARBA" id="ARBA00023125"/>
    </source>
</evidence>
<dbReference type="SUPFAM" id="SSF116734">
    <property type="entry name" value="DNA methylase specificity domain"/>
    <property type="match status" value="2"/>
</dbReference>
<comment type="similarity">
    <text evidence="1">Belongs to the type-I restriction system S methylase family.</text>
</comment>